<dbReference type="SUPFAM" id="SSF51735">
    <property type="entry name" value="NAD(P)-binding Rossmann-fold domains"/>
    <property type="match status" value="1"/>
</dbReference>
<dbReference type="InterPro" id="IPR001509">
    <property type="entry name" value="Epimerase_deHydtase"/>
</dbReference>
<evidence type="ECO:0000259" key="1">
    <source>
        <dbReference type="Pfam" id="PF01370"/>
    </source>
</evidence>
<keyword evidence="3" id="KW-1185">Reference proteome</keyword>
<feature type="domain" description="NAD-dependent epimerase/dehydratase" evidence="1">
    <location>
        <begin position="17"/>
        <end position="231"/>
    </location>
</feature>
<proteinExistence type="predicted"/>
<evidence type="ECO:0000313" key="3">
    <source>
        <dbReference type="Proteomes" id="UP000503011"/>
    </source>
</evidence>
<organism evidence="2 3">
    <name type="scientific">Phytohabitans suffuscus</name>
    <dbReference type="NCBI Taxonomy" id="624315"/>
    <lineage>
        <taxon>Bacteria</taxon>
        <taxon>Bacillati</taxon>
        <taxon>Actinomycetota</taxon>
        <taxon>Actinomycetes</taxon>
        <taxon>Micromonosporales</taxon>
        <taxon>Micromonosporaceae</taxon>
    </lineage>
</organism>
<dbReference type="PANTHER" id="PTHR43245">
    <property type="entry name" value="BIFUNCTIONAL POLYMYXIN RESISTANCE PROTEIN ARNA"/>
    <property type="match status" value="1"/>
</dbReference>
<dbReference type="KEGG" id="psuu:Psuf_017260"/>
<dbReference type="InterPro" id="IPR050177">
    <property type="entry name" value="Lipid_A_modif_metabolic_enz"/>
</dbReference>
<dbReference type="Gene3D" id="3.40.50.720">
    <property type="entry name" value="NAD(P)-binding Rossmann-like Domain"/>
    <property type="match status" value="1"/>
</dbReference>
<dbReference type="InterPro" id="IPR036291">
    <property type="entry name" value="NAD(P)-bd_dom_sf"/>
</dbReference>
<dbReference type="Proteomes" id="UP000503011">
    <property type="component" value="Chromosome"/>
</dbReference>
<protein>
    <submittedName>
        <fullName evidence="2">dTDP-glucose 4,6-dehydratase</fullName>
    </submittedName>
</protein>
<dbReference type="AlphaFoldDB" id="A0A6F8YEF9"/>
<sequence length="292" mass="31754">MLIAWLMIRRETFVRTLITGPTGRVGSRYVRRQLDLHRPVRVLVRSEPQVAPWWNGGAEVAIGDLREPETSQRAVEGVDAVVHIAAAFRGVPDDEAYAVNRDASIALARAALDAGVGRFVFVSTSLVYGPGRGRPSVEGDEPYPQGAYPVGKAAAEAELLRLHREHGLPVRIARLAFVYGDGDPHLAESLAWARRWAPHQRLHLVHHADVAQALDRILAAEGVDGQVFNVADDAPVTALELLRANQEEPDPEAAARPLDDPWAGIVNTCRIRALGFRPLYPTLLAAQAAGAL</sequence>
<dbReference type="EMBL" id="AP022871">
    <property type="protein sequence ID" value="BCB84413.1"/>
    <property type="molecule type" value="Genomic_DNA"/>
</dbReference>
<gene>
    <name evidence="2" type="ORF">Psuf_017260</name>
</gene>
<reference evidence="2 3" key="1">
    <citation type="submission" date="2020-03" db="EMBL/GenBank/DDBJ databases">
        <title>Whole genome shotgun sequence of Phytohabitans suffuscus NBRC 105367.</title>
        <authorList>
            <person name="Komaki H."/>
            <person name="Tamura T."/>
        </authorList>
    </citation>
    <scope>NUCLEOTIDE SEQUENCE [LARGE SCALE GENOMIC DNA]</scope>
    <source>
        <strain evidence="2 3">NBRC 105367</strain>
    </source>
</reference>
<name>A0A6F8YEF9_9ACTN</name>
<dbReference type="Pfam" id="PF01370">
    <property type="entry name" value="Epimerase"/>
    <property type="match status" value="1"/>
</dbReference>
<reference evidence="2 3" key="2">
    <citation type="submission" date="2020-03" db="EMBL/GenBank/DDBJ databases">
        <authorList>
            <person name="Ichikawa N."/>
            <person name="Kimura A."/>
            <person name="Kitahashi Y."/>
            <person name="Uohara A."/>
        </authorList>
    </citation>
    <scope>NUCLEOTIDE SEQUENCE [LARGE SCALE GENOMIC DNA]</scope>
    <source>
        <strain evidence="2 3">NBRC 105367</strain>
    </source>
</reference>
<evidence type="ECO:0000313" key="2">
    <source>
        <dbReference type="EMBL" id="BCB84413.1"/>
    </source>
</evidence>
<accession>A0A6F8YEF9</accession>